<keyword evidence="2" id="KW-0479">Metal-binding</keyword>
<proteinExistence type="predicted"/>
<dbReference type="SMART" id="SM00343">
    <property type="entry name" value="ZnF_C2HC"/>
    <property type="match status" value="2"/>
</dbReference>
<sequence>MPNRSTSHGASRLNNASATCFKCGEAGHFSNACPGVASHPASRATGTKKRTGGDSSSDECFKCGQTGHWVTDCPGDGAPSKRPKSSSSRGGKAPRARGGSTRGTGTKRGAKKNATLSSVISFPFCTFYMNRHGTALPMLNISDG</sequence>
<evidence type="ECO:0000313" key="6">
    <source>
        <dbReference type="Proteomes" id="UP001194468"/>
    </source>
</evidence>
<dbReference type="InterPro" id="IPR001878">
    <property type="entry name" value="Znf_CCHC"/>
</dbReference>
<reference evidence="5" key="1">
    <citation type="submission" date="2019-10" db="EMBL/GenBank/DDBJ databases">
        <authorList>
            <consortium name="DOE Joint Genome Institute"/>
            <person name="Kuo A."/>
            <person name="Miyauchi S."/>
            <person name="Kiss E."/>
            <person name="Drula E."/>
            <person name="Kohler A."/>
            <person name="Sanchez-Garcia M."/>
            <person name="Andreopoulos B."/>
            <person name="Barry K.W."/>
            <person name="Bonito G."/>
            <person name="Buee M."/>
            <person name="Carver A."/>
            <person name="Chen C."/>
            <person name="Cichocki N."/>
            <person name="Clum A."/>
            <person name="Culley D."/>
            <person name="Crous P.W."/>
            <person name="Fauchery L."/>
            <person name="Girlanda M."/>
            <person name="Hayes R."/>
            <person name="Keri Z."/>
            <person name="LaButti K."/>
            <person name="Lipzen A."/>
            <person name="Lombard V."/>
            <person name="Magnuson J."/>
            <person name="Maillard F."/>
            <person name="Morin E."/>
            <person name="Murat C."/>
            <person name="Nolan M."/>
            <person name="Ohm R."/>
            <person name="Pangilinan J."/>
            <person name="Pereira M."/>
            <person name="Perotto S."/>
            <person name="Peter M."/>
            <person name="Riley R."/>
            <person name="Sitrit Y."/>
            <person name="Stielow B."/>
            <person name="Szollosi G."/>
            <person name="Zifcakova L."/>
            <person name="Stursova M."/>
            <person name="Spatafora J.W."/>
            <person name="Tedersoo L."/>
            <person name="Vaario L.-M."/>
            <person name="Yamada A."/>
            <person name="Yan M."/>
            <person name="Wang P."/>
            <person name="Xu J."/>
            <person name="Bruns T."/>
            <person name="Baldrian P."/>
            <person name="Vilgalys R."/>
            <person name="Henrissat B."/>
            <person name="Grigoriev I.V."/>
            <person name="Hibbett D."/>
            <person name="Nagy L.G."/>
            <person name="Martin F.M."/>
        </authorList>
    </citation>
    <scope>NUCLEOTIDE SEQUENCE</scope>
    <source>
        <strain evidence="5">BED1</strain>
    </source>
</reference>
<name>A0AAD4GHV5_BOLED</name>
<feature type="domain" description="CCHC-type" evidence="4">
    <location>
        <begin position="60"/>
        <end position="74"/>
    </location>
</feature>
<feature type="compositionally biased region" description="Low complexity" evidence="3">
    <location>
        <begin position="77"/>
        <end position="99"/>
    </location>
</feature>
<dbReference type="GO" id="GO:0006397">
    <property type="term" value="P:mRNA processing"/>
    <property type="evidence" value="ECO:0007669"/>
    <property type="project" value="UniProtKB-KW"/>
</dbReference>
<dbReference type="Gene3D" id="4.10.60.10">
    <property type="entry name" value="Zinc finger, CCHC-type"/>
    <property type="match status" value="2"/>
</dbReference>
<keyword evidence="2" id="KW-0863">Zinc-finger</keyword>
<dbReference type="GO" id="GO:0003676">
    <property type="term" value="F:nucleic acid binding"/>
    <property type="evidence" value="ECO:0007669"/>
    <property type="project" value="InterPro"/>
</dbReference>
<dbReference type="Pfam" id="PF00098">
    <property type="entry name" value="zf-CCHC"/>
    <property type="match status" value="2"/>
</dbReference>
<keyword evidence="6" id="KW-1185">Reference proteome</keyword>
<evidence type="ECO:0000256" key="2">
    <source>
        <dbReference type="PROSITE-ProRule" id="PRU00047"/>
    </source>
</evidence>
<reference evidence="5" key="2">
    <citation type="journal article" date="2020" name="Nat. Commun.">
        <title>Large-scale genome sequencing of mycorrhizal fungi provides insights into the early evolution of symbiotic traits.</title>
        <authorList>
            <person name="Miyauchi S."/>
            <person name="Kiss E."/>
            <person name="Kuo A."/>
            <person name="Drula E."/>
            <person name="Kohler A."/>
            <person name="Sanchez-Garcia M."/>
            <person name="Morin E."/>
            <person name="Andreopoulos B."/>
            <person name="Barry K.W."/>
            <person name="Bonito G."/>
            <person name="Buee M."/>
            <person name="Carver A."/>
            <person name="Chen C."/>
            <person name="Cichocki N."/>
            <person name="Clum A."/>
            <person name="Culley D."/>
            <person name="Crous P.W."/>
            <person name="Fauchery L."/>
            <person name="Girlanda M."/>
            <person name="Hayes R.D."/>
            <person name="Keri Z."/>
            <person name="LaButti K."/>
            <person name="Lipzen A."/>
            <person name="Lombard V."/>
            <person name="Magnuson J."/>
            <person name="Maillard F."/>
            <person name="Murat C."/>
            <person name="Nolan M."/>
            <person name="Ohm R.A."/>
            <person name="Pangilinan J."/>
            <person name="Pereira M.F."/>
            <person name="Perotto S."/>
            <person name="Peter M."/>
            <person name="Pfister S."/>
            <person name="Riley R."/>
            <person name="Sitrit Y."/>
            <person name="Stielow J.B."/>
            <person name="Szollosi G."/>
            <person name="Zifcakova L."/>
            <person name="Stursova M."/>
            <person name="Spatafora J.W."/>
            <person name="Tedersoo L."/>
            <person name="Vaario L.M."/>
            <person name="Yamada A."/>
            <person name="Yan M."/>
            <person name="Wang P."/>
            <person name="Xu J."/>
            <person name="Bruns T."/>
            <person name="Baldrian P."/>
            <person name="Vilgalys R."/>
            <person name="Dunand C."/>
            <person name="Henrissat B."/>
            <person name="Grigoriev I.V."/>
            <person name="Hibbett D."/>
            <person name="Nagy L.G."/>
            <person name="Martin F.M."/>
        </authorList>
    </citation>
    <scope>NUCLEOTIDE SEQUENCE</scope>
    <source>
        <strain evidence="5">BED1</strain>
    </source>
</reference>
<comment type="caution">
    <text evidence="5">The sequence shown here is derived from an EMBL/GenBank/DDBJ whole genome shotgun (WGS) entry which is preliminary data.</text>
</comment>
<feature type="domain" description="CCHC-type" evidence="4">
    <location>
        <begin position="20"/>
        <end position="34"/>
    </location>
</feature>
<dbReference type="InterPro" id="IPR036875">
    <property type="entry name" value="Znf_CCHC_sf"/>
</dbReference>
<keyword evidence="1" id="KW-0507">mRNA processing</keyword>
<gene>
    <name evidence="5" type="ORF">L210DRAFT_3044991</name>
</gene>
<evidence type="ECO:0000313" key="5">
    <source>
        <dbReference type="EMBL" id="KAF8444763.1"/>
    </source>
</evidence>
<dbReference type="SUPFAM" id="SSF57756">
    <property type="entry name" value="Retrovirus zinc finger-like domains"/>
    <property type="match status" value="1"/>
</dbReference>
<organism evidence="5 6">
    <name type="scientific">Boletus edulis BED1</name>
    <dbReference type="NCBI Taxonomy" id="1328754"/>
    <lineage>
        <taxon>Eukaryota</taxon>
        <taxon>Fungi</taxon>
        <taxon>Dikarya</taxon>
        <taxon>Basidiomycota</taxon>
        <taxon>Agaricomycotina</taxon>
        <taxon>Agaricomycetes</taxon>
        <taxon>Agaricomycetidae</taxon>
        <taxon>Boletales</taxon>
        <taxon>Boletineae</taxon>
        <taxon>Boletaceae</taxon>
        <taxon>Boletoideae</taxon>
        <taxon>Boletus</taxon>
    </lineage>
</organism>
<evidence type="ECO:0000256" key="1">
    <source>
        <dbReference type="ARBA" id="ARBA00022664"/>
    </source>
</evidence>
<feature type="region of interest" description="Disordered" evidence="3">
    <location>
        <begin position="34"/>
        <end position="112"/>
    </location>
</feature>
<evidence type="ECO:0000256" key="3">
    <source>
        <dbReference type="SAM" id="MobiDB-lite"/>
    </source>
</evidence>
<protein>
    <recommendedName>
        <fullName evidence="4">CCHC-type domain-containing protein</fullName>
    </recommendedName>
</protein>
<accession>A0AAD4GHV5</accession>
<evidence type="ECO:0000259" key="4">
    <source>
        <dbReference type="PROSITE" id="PS50158"/>
    </source>
</evidence>
<dbReference type="GO" id="GO:0008270">
    <property type="term" value="F:zinc ion binding"/>
    <property type="evidence" value="ECO:0007669"/>
    <property type="project" value="UniProtKB-KW"/>
</dbReference>
<keyword evidence="2" id="KW-0862">Zinc</keyword>
<dbReference type="Proteomes" id="UP001194468">
    <property type="component" value="Unassembled WGS sequence"/>
</dbReference>
<dbReference type="AlphaFoldDB" id="A0AAD4GHV5"/>
<dbReference type="PROSITE" id="PS50158">
    <property type="entry name" value="ZF_CCHC"/>
    <property type="match status" value="2"/>
</dbReference>
<dbReference type="EMBL" id="WHUW01000006">
    <property type="protein sequence ID" value="KAF8444763.1"/>
    <property type="molecule type" value="Genomic_DNA"/>
</dbReference>